<dbReference type="Gene3D" id="3.30.1120.100">
    <property type="match status" value="1"/>
</dbReference>
<evidence type="ECO:0000256" key="2">
    <source>
        <dbReference type="ARBA" id="ARBA00010009"/>
    </source>
</evidence>
<dbReference type="PRINTS" id="PR01483">
    <property type="entry name" value="FASYNTHASE"/>
</dbReference>
<dbReference type="GO" id="GO:0005835">
    <property type="term" value="C:fatty acid synthase complex"/>
    <property type="evidence" value="ECO:0007669"/>
    <property type="project" value="UniProtKB-UniRule"/>
</dbReference>
<comment type="catalytic activity">
    <reaction evidence="13">
        <text>a 2,3-saturated acyl-[ACP] + NAD(+) = a (2E)-enoyl-[ACP] + NADH + H(+)</text>
        <dbReference type="Rhea" id="RHEA:10240"/>
        <dbReference type="Rhea" id="RHEA-COMP:9925"/>
        <dbReference type="Rhea" id="RHEA-COMP:9926"/>
        <dbReference type="ChEBI" id="CHEBI:15378"/>
        <dbReference type="ChEBI" id="CHEBI:57540"/>
        <dbReference type="ChEBI" id="CHEBI:57945"/>
        <dbReference type="ChEBI" id="CHEBI:78784"/>
        <dbReference type="ChEBI" id="CHEBI:78785"/>
        <dbReference type="EC" id="1.3.1.9"/>
    </reaction>
</comment>
<dbReference type="GO" id="GO:0004321">
    <property type="term" value="F:fatty-acyl-CoA synthase activity"/>
    <property type="evidence" value="ECO:0007669"/>
    <property type="project" value="UniProtKB-EC"/>
</dbReference>
<evidence type="ECO:0000256" key="5">
    <source>
        <dbReference type="ARBA" id="ARBA00022857"/>
    </source>
</evidence>
<evidence type="ECO:0000256" key="9">
    <source>
        <dbReference type="ARBA" id="ARBA00023268"/>
    </source>
</evidence>
<dbReference type="SMART" id="SM00827">
    <property type="entry name" value="PKS_AT"/>
    <property type="match status" value="1"/>
</dbReference>
<dbReference type="GO" id="GO:0004313">
    <property type="term" value="F:[acyl-carrier-protein] S-acetyltransferase activity"/>
    <property type="evidence" value="ECO:0007669"/>
    <property type="project" value="UniProtKB-EC"/>
</dbReference>
<keyword evidence="8" id="KW-0456">Lyase</keyword>
<dbReference type="GO" id="GO:0016297">
    <property type="term" value="F:fatty acyl-[ACP] hydrolase activity"/>
    <property type="evidence" value="ECO:0007669"/>
    <property type="project" value="UniProtKB-EC"/>
</dbReference>
<comment type="caution">
    <text evidence="19">The sequence shown here is derived from an EMBL/GenBank/DDBJ whole genome shotgun (WGS) entry which is preliminary data.</text>
</comment>
<dbReference type="InterPro" id="IPR032088">
    <property type="entry name" value="SAT"/>
</dbReference>
<dbReference type="InterPro" id="IPR050830">
    <property type="entry name" value="Fungal_FAS"/>
</dbReference>
<evidence type="ECO:0000256" key="8">
    <source>
        <dbReference type="ARBA" id="ARBA00023239"/>
    </source>
</evidence>
<evidence type="ECO:0000256" key="15">
    <source>
        <dbReference type="PIRNR" id="PIRNR005562"/>
    </source>
</evidence>
<dbReference type="InterPro" id="IPR003965">
    <property type="entry name" value="Fatty_acid_synthase"/>
</dbReference>
<dbReference type="Proteomes" id="UP000758603">
    <property type="component" value="Unassembled WGS sequence"/>
</dbReference>
<dbReference type="InterPro" id="IPR013785">
    <property type="entry name" value="Aldolase_TIM"/>
</dbReference>
<evidence type="ECO:0000256" key="13">
    <source>
        <dbReference type="ARBA" id="ARBA00048572"/>
    </source>
</evidence>
<keyword evidence="17" id="KW-0472">Membrane</keyword>
<dbReference type="InterPro" id="IPR002539">
    <property type="entry name" value="MaoC-like_dom"/>
</dbReference>
<dbReference type="Pfam" id="PF08354">
    <property type="entry name" value="Fas1-AflB-like_hel"/>
    <property type="match status" value="1"/>
</dbReference>
<comment type="catalytic activity">
    <reaction evidence="11">
        <text>holo-[ACP] + malonyl-CoA = malonyl-[ACP] + CoA</text>
        <dbReference type="Rhea" id="RHEA:41792"/>
        <dbReference type="Rhea" id="RHEA-COMP:9623"/>
        <dbReference type="Rhea" id="RHEA-COMP:9685"/>
        <dbReference type="ChEBI" id="CHEBI:57287"/>
        <dbReference type="ChEBI" id="CHEBI:57384"/>
        <dbReference type="ChEBI" id="CHEBI:64479"/>
        <dbReference type="ChEBI" id="CHEBI:78449"/>
        <dbReference type="EC" id="2.3.1.39"/>
    </reaction>
</comment>
<proteinExistence type="inferred from homology"/>
<dbReference type="PANTHER" id="PTHR10982:SF21">
    <property type="entry name" value="FATTY ACID SYNTHASE SUBUNIT BETA"/>
    <property type="match status" value="1"/>
</dbReference>
<dbReference type="Gene3D" id="1.20.930.70">
    <property type="match status" value="1"/>
</dbReference>
<evidence type="ECO:0000256" key="4">
    <source>
        <dbReference type="ARBA" id="ARBA00022801"/>
    </source>
</evidence>
<organism evidence="19 20">
    <name type="scientific">Truncatella angustata</name>
    <dbReference type="NCBI Taxonomy" id="152316"/>
    <lineage>
        <taxon>Eukaryota</taxon>
        <taxon>Fungi</taxon>
        <taxon>Dikarya</taxon>
        <taxon>Ascomycota</taxon>
        <taxon>Pezizomycotina</taxon>
        <taxon>Sordariomycetes</taxon>
        <taxon>Xylariomycetidae</taxon>
        <taxon>Amphisphaeriales</taxon>
        <taxon>Sporocadaceae</taxon>
        <taxon>Truncatella</taxon>
    </lineage>
</organism>
<dbReference type="Gene3D" id="3.20.20.70">
    <property type="entry name" value="Aldolase class I"/>
    <property type="match status" value="1"/>
</dbReference>
<dbReference type="InterPro" id="IPR029069">
    <property type="entry name" value="HotDog_dom_sf"/>
</dbReference>
<dbReference type="InterPro" id="IPR001227">
    <property type="entry name" value="Ac_transferase_dom_sf"/>
</dbReference>
<keyword evidence="9" id="KW-0511">Multifunctional enzyme</keyword>
<evidence type="ECO:0000256" key="14">
    <source>
        <dbReference type="ARBA" id="ARBA00048835"/>
    </source>
</evidence>
<comment type="similarity">
    <text evidence="2 15">Belongs to the fungal fatty acid synthetase subunit beta family.</text>
</comment>
<feature type="active site" description="For malonyltransferase activity" evidence="16">
    <location>
        <position position="1764"/>
    </location>
</feature>
<accession>A0A9P8UM69</accession>
<comment type="catalytic activity">
    <reaction evidence="1">
        <text>a (3R)-hydroxyacyl-[ACP] = a (2E)-enoyl-[ACP] + H2O</text>
        <dbReference type="Rhea" id="RHEA:13097"/>
        <dbReference type="Rhea" id="RHEA-COMP:9925"/>
        <dbReference type="Rhea" id="RHEA-COMP:9945"/>
        <dbReference type="ChEBI" id="CHEBI:15377"/>
        <dbReference type="ChEBI" id="CHEBI:78784"/>
        <dbReference type="ChEBI" id="CHEBI:78827"/>
        <dbReference type="EC" id="4.2.1.59"/>
    </reaction>
</comment>
<evidence type="ECO:0000256" key="12">
    <source>
        <dbReference type="ARBA" id="ARBA00048536"/>
    </source>
</evidence>
<dbReference type="OrthoDB" id="4251012at2759"/>
<keyword evidence="17" id="KW-0812">Transmembrane</keyword>
<keyword evidence="17" id="KW-1133">Transmembrane helix</keyword>
<gene>
    <name evidence="19" type="ORF">BKA67DRAFT_517647</name>
</gene>
<comment type="catalytic activity">
    <reaction evidence="12">
        <text>(9Z)-octadecenoyl-[ACP] + H2O = (9Z)-octadecenoate + holo-[ACP] + H(+)</text>
        <dbReference type="Rhea" id="RHEA:15057"/>
        <dbReference type="Rhea" id="RHEA-COMP:9685"/>
        <dbReference type="Rhea" id="RHEA-COMP:9924"/>
        <dbReference type="ChEBI" id="CHEBI:15377"/>
        <dbReference type="ChEBI" id="CHEBI:15378"/>
        <dbReference type="ChEBI" id="CHEBI:30823"/>
        <dbReference type="ChEBI" id="CHEBI:64479"/>
        <dbReference type="ChEBI" id="CHEBI:78783"/>
        <dbReference type="EC" id="3.1.2.14"/>
    </reaction>
</comment>
<protein>
    <submittedName>
        <fullName evidence="19">Fatty acid synthase subunit beta</fullName>
    </submittedName>
</protein>
<comment type="catalytic activity">
    <reaction evidence="14">
        <text>holo-[ACP] + acetyl-CoA = acetyl-[ACP] + CoA</text>
        <dbReference type="Rhea" id="RHEA:41788"/>
        <dbReference type="Rhea" id="RHEA-COMP:9621"/>
        <dbReference type="Rhea" id="RHEA-COMP:9685"/>
        <dbReference type="ChEBI" id="CHEBI:57287"/>
        <dbReference type="ChEBI" id="CHEBI:57288"/>
        <dbReference type="ChEBI" id="CHEBI:64479"/>
        <dbReference type="ChEBI" id="CHEBI:78446"/>
        <dbReference type="EC" id="2.3.1.38"/>
    </reaction>
</comment>
<dbReference type="GeneID" id="70126816"/>
<dbReference type="InterPro" id="IPR014043">
    <property type="entry name" value="Acyl_transferase_dom"/>
</dbReference>
<dbReference type="FunFam" id="3.20.20.70:FF:000078">
    <property type="entry name" value="Fatty acid synthase beta subunit dehydratase"/>
    <property type="match status" value="1"/>
</dbReference>
<dbReference type="SUPFAM" id="SSF52151">
    <property type="entry name" value="FabD/lysophospholipase-like"/>
    <property type="match status" value="2"/>
</dbReference>
<dbReference type="Pfam" id="PF01575">
    <property type="entry name" value="MaoC_dehydratas"/>
    <property type="match status" value="1"/>
</dbReference>
<keyword evidence="20" id="KW-1185">Reference proteome</keyword>
<dbReference type="InterPro" id="IPR013565">
    <property type="entry name" value="Fas1/AflB-like_central"/>
</dbReference>
<keyword evidence="3 15" id="KW-0808">Transferase</keyword>
<evidence type="ECO:0000256" key="3">
    <source>
        <dbReference type="ARBA" id="ARBA00022679"/>
    </source>
</evidence>
<dbReference type="Pfam" id="PF16073">
    <property type="entry name" value="SAT"/>
    <property type="match status" value="1"/>
</dbReference>
<dbReference type="Gene3D" id="6.10.60.10">
    <property type="match status" value="1"/>
</dbReference>
<reference evidence="19" key="1">
    <citation type="journal article" date="2021" name="Nat. Commun.">
        <title>Genetic determinants of endophytism in the Arabidopsis root mycobiome.</title>
        <authorList>
            <person name="Mesny F."/>
            <person name="Miyauchi S."/>
            <person name="Thiergart T."/>
            <person name="Pickel B."/>
            <person name="Atanasova L."/>
            <person name="Karlsson M."/>
            <person name="Huettel B."/>
            <person name="Barry K.W."/>
            <person name="Haridas S."/>
            <person name="Chen C."/>
            <person name="Bauer D."/>
            <person name="Andreopoulos W."/>
            <person name="Pangilinan J."/>
            <person name="LaButti K."/>
            <person name="Riley R."/>
            <person name="Lipzen A."/>
            <person name="Clum A."/>
            <person name="Drula E."/>
            <person name="Henrissat B."/>
            <person name="Kohler A."/>
            <person name="Grigoriev I.V."/>
            <person name="Martin F.M."/>
            <person name="Hacquard S."/>
        </authorList>
    </citation>
    <scope>NUCLEOTIDE SEQUENCE</scope>
    <source>
        <strain evidence="19">MPI-SDFR-AT-0073</strain>
    </source>
</reference>
<dbReference type="GO" id="GO:0004318">
    <property type="term" value="F:enoyl-[acyl-carrier-protein] reductase (NADH) activity"/>
    <property type="evidence" value="ECO:0007669"/>
    <property type="project" value="UniProtKB-UniRule"/>
</dbReference>
<dbReference type="Pfam" id="PF22235">
    <property type="entry name" value="FAS1_thioest_ins"/>
    <property type="match status" value="1"/>
</dbReference>
<evidence type="ECO:0000259" key="18">
    <source>
        <dbReference type="SMART" id="SM00827"/>
    </source>
</evidence>
<keyword evidence="5 15" id="KW-0521">NADP</keyword>
<evidence type="ECO:0000256" key="16">
    <source>
        <dbReference type="PIRSR" id="PIRSR005562-1"/>
    </source>
</evidence>
<dbReference type="PIRSF" id="PIRSF005562">
    <property type="entry name" value="FAS_yeast_beta"/>
    <property type="match status" value="1"/>
</dbReference>
<feature type="transmembrane region" description="Helical" evidence="17">
    <location>
        <begin position="258"/>
        <end position="274"/>
    </location>
</feature>
<keyword evidence="7 15" id="KW-0520">NAD</keyword>
<evidence type="ECO:0000313" key="19">
    <source>
        <dbReference type="EMBL" id="KAH6654701.1"/>
    </source>
</evidence>
<dbReference type="GO" id="GO:0006633">
    <property type="term" value="P:fatty acid biosynthetic process"/>
    <property type="evidence" value="ECO:0007669"/>
    <property type="project" value="InterPro"/>
</dbReference>
<dbReference type="EMBL" id="JAGPXC010000004">
    <property type="protein sequence ID" value="KAH6654701.1"/>
    <property type="molecule type" value="Genomic_DNA"/>
</dbReference>
<feature type="active site" description="For acetyltransferase activity" evidence="16">
    <location>
        <position position="265"/>
    </location>
</feature>
<dbReference type="SUPFAM" id="SSF54637">
    <property type="entry name" value="Thioesterase/thiol ester dehydrase-isomerase"/>
    <property type="match status" value="1"/>
</dbReference>
<dbReference type="InterPro" id="IPR016452">
    <property type="entry name" value="Fas1/AflB-like"/>
</dbReference>
<dbReference type="GO" id="GO:0004314">
    <property type="term" value="F:[acyl-carrier-protein] S-malonyltransferase activity"/>
    <property type="evidence" value="ECO:0007669"/>
    <property type="project" value="UniProtKB-EC"/>
</dbReference>
<dbReference type="Gene3D" id="3.40.366.10">
    <property type="entry name" value="Malonyl-Coenzyme A Acyl Carrier Protein, domain 2"/>
    <property type="match status" value="3"/>
</dbReference>
<dbReference type="RefSeq" id="XP_045958971.1">
    <property type="nucleotide sequence ID" value="XM_046097924.1"/>
</dbReference>
<dbReference type="CDD" id="cd03447">
    <property type="entry name" value="FAS_MaoC"/>
    <property type="match status" value="1"/>
</dbReference>
<evidence type="ECO:0000313" key="20">
    <source>
        <dbReference type="Proteomes" id="UP000758603"/>
    </source>
</evidence>
<feature type="transmembrane region" description="Helical" evidence="17">
    <location>
        <begin position="222"/>
        <end position="246"/>
    </location>
</feature>
<evidence type="ECO:0000256" key="6">
    <source>
        <dbReference type="ARBA" id="ARBA00023002"/>
    </source>
</evidence>
<evidence type="ECO:0000256" key="17">
    <source>
        <dbReference type="SAM" id="Phobius"/>
    </source>
</evidence>
<evidence type="ECO:0000256" key="1">
    <source>
        <dbReference type="ARBA" id="ARBA00001055"/>
    </source>
</evidence>
<dbReference type="Gene3D" id="3.10.129.10">
    <property type="entry name" value="Hotdog Thioesterase"/>
    <property type="match status" value="2"/>
</dbReference>
<dbReference type="InterPro" id="IPR016035">
    <property type="entry name" value="Acyl_Trfase/lysoPLipase"/>
</dbReference>
<dbReference type="SUPFAM" id="SSF51412">
    <property type="entry name" value="Inosine monophosphate dehydrogenase (IMPDH)"/>
    <property type="match status" value="1"/>
</dbReference>
<sequence>MWQPARSHARIRVAVSQEAQGSWFISATPSDADILKYHVGGFSRSVPARGRSLVQDTDPDLEVAISFLEYLTSNESPQNAIHIALIAFQQDFFGKGGVFALAAQLPHHSRKRFLTVYYGSLQLAGLQGEQVPSPLMLGGVREDVRLAAIFGGLGPINIKCLEELREAYKVYKPLVENLVRPASKLLKDLAKTNDALDFHGNFGFDLERWLDYPLEAPPTSHLALAPISCPLITLLGILNYLVVIQVLGFTPQDMRKRFIGVTGHSLGVLAALVVTRSKDWVTFYACALYAVEMSFWVGLHAHRDGKLASHSSARLGDSESRMLRVRGLCVKDLSQVVEVINRYLPEPAHVYLSVVNERKSHVIAGPSSSLDAVRLRLQQLGADPEVDQTRIPFHKRKPVIDEQFLPISAPFHTQHLEETVDRVLTSMHLQDIPGDCLGPPLRHTKNGISVDLSDGPQGTNAIVRMMLVEQVNWPECIAFAKGAQVLDFGPGLPGLLASKCLEGTGSRTLSVTEWDLSSSSIGDAADFYTSKIHTGHNWAIRYLPSMSKWGMRTKFVEVLGCPHVMVAGMTPTTVSWEFVSAVMNAGYHTELAAGGYVDSLSLQDALHQLSSSIQSGRGICCNIIYSDPKAISWQIPLLRNMITEGYPIHGITIGAGIPSTEIIDDYIKTLGLRYIGLKPGSVKGILAVVQIAQRHPNFSIILQWTGGRSGGHHSFEDFHEPLIETYSRVRACKNITLVVGGGFGDGLGTFPYLSGAWSCSRGFPPMPVDGILLGSRMMVSKEAKTAPQVKELILEAEGVGDELWQESYDRSVGGIITITSEMSQPIHVLANRAAVLWKELDETVFGVKDPVTRLSILQDKKQWVISKLNSDFHRPWFPIMTDGRPCELHHMTYRRVLVRMIELMFVGHQNRWVHESYSDRVVEFVERMFERLRNGLPTSLKTTEPGFLLEYVMHQLPEAENEFLHHDDVLFFVDLCWRRGPARKPVNFVPVLDQNFETWFKKDSLWQSEDVDAVVDKDAQRVLIIQGPVAASFSNKVDEGVNDILDGIVQKHIQLLSEDSKLSHPTTELEISPKLTIPMDQAIDDSTFLEFTDTRNLPSLDSFVSEICTQVSPWAQACMTDCTIRQGYRTVPNPIRMALVPCPGQQVVINRNACGVTSMITISNMDSTSEQEVPCMILKCDDSKNIKVVLGHRSSNRQFYSLTFDYLYQPQHIGARLLENTEGRLRKIQDFYSNLWLGGWPSHVRHGDIHSTFSGSPVALTESLCKRFLNYSGAQGVCGVNLPIDIAIVAAWEALVLPLLGSGFNEDITKLLHRSIKYQYLPGAQPLQMGQTVQATSTVDCLSNEDNGKVVTVSATVRHEDQPVIRVVSEFFIQGLCEEDEGTFKNTEEQVIRVDVASKTVEAALVSRKWVLLDERNLLGKVLLFKLASRRTKQTLSVTGSILIQNKSPHVKCVGRVVFESCQPRAGNIVLNFLNRYGNPNSPCQPIKNREVVFEDIRMPLRNDEYSLVSKDDNPIHTNHTFACYTGLPGIIVHGMHTSAIVRSVVERMVTGNNIDRFQCWKADFLGMVTPGDNLKIEFQHVAMVSSRMMFEVKAYKKSDKTLVLSAEAEIEQINTAYLFTGQGSQKVGMGMELYETSPAARIQWDRGEVFFTENYGFSILQIVRDNPKELTIYFGGPRGKYVRDQYLRLANFQPGSASEKVAAQSAFLGLDQTSKSYTFRHSEGLLFSTQFAQSAIMLAEIAAFEDFRSHGLVQSRSQYAGHSLGEYAAITCMGEALSVESLLRVVFYRGATVQGTMSAAREQGAEYSMAAINPESIGLTEVQLLSIVELISKQSSLLLEVVNFNVADKQYVCAGHNRALWVLSQVLDDCSKFKRTGLCLTQQLQDCVGNSMAKPRDSTLQRSLAFIPLLGIDIPFHSSLLKKNIELSREFLEESIPKNTIIPSRLVGQWIPNILGQSFSIEYDFVAAAYQATGSKKLQEILQKVRIVT</sequence>
<dbReference type="Pfam" id="PF00698">
    <property type="entry name" value="Acyl_transf_1"/>
    <property type="match status" value="1"/>
</dbReference>
<evidence type="ECO:0000256" key="10">
    <source>
        <dbReference type="ARBA" id="ARBA00048237"/>
    </source>
</evidence>
<evidence type="ECO:0000256" key="7">
    <source>
        <dbReference type="ARBA" id="ARBA00023027"/>
    </source>
</evidence>
<dbReference type="InterPro" id="IPR040883">
    <property type="entry name" value="FAS_meander"/>
</dbReference>
<name>A0A9P8UM69_9PEZI</name>
<comment type="catalytic activity">
    <reaction evidence="10">
        <text>acetyl-CoA + n malonyl-CoA + 2n NADPH + 4n H(+) = a long-chain-acyl-CoA + n CoA + n CO2 + 2n NADP(+).</text>
        <dbReference type="EC" id="2.3.1.86"/>
    </reaction>
</comment>
<dbReference type="Pfam" id="PF17951">
    <property type="entry name" value="FAS_meander"/>
    <property type="match status" value="1"/>
</dbReference>
<evidence type="ECO:0000256" key="11">
    <source>
        <dbReference type="ARBA" id="ARBA00048462"/>
    </source>
</evidence>
<feature type="domain" description="Malonyl-CoA:ACP transacylase (MAT)" evidence="18">
    <location>
        <begin position="1619"/>
        <end position="1925"/>
    </location>
</feature>
<dbReference type="Gene3D" id="6.20.240.10">
    <property type="match status" value="1"/>
</dbReference>
<dbReference type="PANTHER" id="PTHR10982">
    <property type="entry name" value="MALONYL COA-ACYL CARRIER PROTEIN TRANSACYLASE"/>
    <property type="match status" value="1"/>
</dbReference>
<keyword evidence="4 15" id="KW-0378">Hydrolase</keyword>
<keyword evidence="6 15" id="KW-0560">Oxidoreductase</keyword>
<dbReference type="GO" id="GO:0019171">
    <property type="term" value="F:(3R)-hydroxyacyl-[acyl-carrier-protein] dehydratase activity"/>
    <property type="evidence" value="ECO:0007669"/>
    <property type="project" value="UniProtKB-EC"/>
</dbReference>
<dbReference type="GO" id="GO:0004312">
    <property type="term" value="F:fatty acid synthase activity"/>
    <property type="evidence" value="ECO:0007669"/>
    <property type="project" value="InterPro"/>
</dbReference>